<sequence length="128" mass="14810">MKVFILPFGKIKILDPHIAEVIINEGVVMNSEDVDAYHDFLLSNLEAPFSLLVNKENSYTYTYDAQIKIAGLEEIQCMAVVLYNYNAEMATKILIDLNKGNNWNIKLFKDRDEALNWLVRMRKNRAII</sequence>
<evidence type="ECO:0000313" key="2">
    <source>
        <dbReference type="Proteomes" id="UP001203687"/>
    </source>
</evidence>
<proteinExistence type="predicted"/>
<keyword evidence="2" id="KW-1185">Reference proteome</keyword>
<evidence type="ECO:0000313" key="1">
    <source>
        <dbReference type="EMBL" id="MCK8479985.1"/>
    </source>
</evidence>
<gene>
    <name evidence="1" type="ORF">MUY34_05090</name>
</gene>
<dbReference type="EMBL" id="JALPQF010000004">
    <property type="protein sequence ID" value="MCK8479985.1"/>
    <property type="molecule type" value="Genomic_DNA"/>
</dbReference>
<dbReference type="RefSeq" id="WP_248412203.1">
    <property type="nucleotide sequence ID" value="NZ_JALPQF010000004.1"/>
</dbReference>
<dbReference type="Proteomes" id="UP001203687">
    <property type="component" value="Unassembled WGS sequence"/>
</dbReference>
<comment type="caution">
    <text evidence="1">The sequence shown here is derived from an EMBL/GenBank/DDBJ whole genome shotgun (WGS) entry which is preliminary data.</text>
</comment>
<accession>A0ABT0H6K0</accession>
<organism evidence="1 2">
    <name type="scientific">Psychroserpens algicola</name>
    <dbReference type="NCBI Taxonomy" id="1719034"/>
    <lineage>
        <taxon>Bacteria</taxon>
        <taxon>Pseudomonadati</taxon>
        <taxon>Bacteroidota</taxon>
        <taxon>Flavobacteriia</taxon>
        <taxon>Flavobacteriales</taxon>
        <taxon>Flavobacteriaceae</taxon>
        <taxon>Psychroserpens</taxon>
    </lineage>
</organism>
<reference evidence="1" key="1">
    <citation type="submission" date="2022-04" db="EMBL/GenBank/DDBJ databases">
        <authorList>
            <person name="Ren T."/>
        </authorList>
    </citation>
    <scope>NUCLEOTIDE SEQUENCE</scope>
    <source>
        <strain evidence="1">F63249</strain>
    </source>
</reference>
<name>A0ABT0H6K0_9FLAO</name>
<evidence type="ECO:0008006" key="3">
    <source>
        <dbReference type="Google" id="ProtNLM"/>
    </source>
</evidence>
<protein>
    <recommendedName>
        <fullName evidence="3">STAS/SEC14 domain-containing protein</fullName>
    </recommendedName>
</protein>